<dbReference type="InterPro" id="IPR050532">
    <property type="entry name" value="Globin-like_OT"/>
</dbReference>
<evidence type="ECO:0000256" key="4">
    <source>
        <dbReference type="ARBA" id="ARBA00022723"/>
    </source>
</evidence>
<name>A0A7S0NKK0_MICPS</name>
<keyword evidence="3" id="KW-0561">Oxygen transport</keyword>
<keyword evidence="2" id="KW-0349">Heme</keyword>
<dbReference type="InterPro" id="IPR000971">
    <property type="entry name" value="Globin"/>
</dbReference>
<dbReference type="Gene3D" id="1.10.490.10">
    <property type="entry name" value="Globins"/>
    <property type="match status" value="1"/>
</dbReference>
<accession>A0A7S0NKK0</accession>
<dbReference type="PRINTS" id="PR00188">
    <property type="entry name" value="PLANTGLOBIN"/>
</dbReference>
<protein>
    <recommendedName>
        <fullName evidence="6">Globin domain-containing protein</fullName>
    </recommendedName>
</protein>
<evidence type="ECO:0000313" key="7">
    <source>
        <dbReference type="EMBL" id="CAD8519546.1"/>
    </source>
</evidence>
<dbReference type="InterPro" id="IPR012292">
    <property type="entry name" value="Globin/Proto"/>
</dbReference>
<reference evidence="7" key="1">
    <citation type="submission" date="2021-01" db="EMBL/GenBank/DDBJ databases">
        <authorList>
            <person name="Corre E."/>
            <person name="Pelletier E."/>
            <person name="Niang G."/>
            <person name="Scheremetjew M."/>
            <person name="Finn R."/>
            <person name="Kale V."/>
            <person name="Holt S."/>
            <person name="Cochrane G."/>
            <person name="Meng A."/>
            <person name="Brown T."/>
            <person name="Cohen L."/>
        </authorList>
    </citation>
    <scope>NUCLEOTIDE SEQUENCE</scope>
    <source>
        <strain evidence="7">CCMP1723</strain>
    </source>
</reference>
<evidence type="ECO:0000256" key="3">
    <source>
        <dbReference type="ARBA" id="ARBA00022621"/>
    </source>
</evidence>
<dbReference type="PANTHER" id="PTHR46458:SF1">
    <property type="entry name" value="GEO09476P1"/>
    <property type="match status" value="1"/>
</dbReference>
<keyword evidence="4" id="KW-0479">Metal-binding</keyword>
<evidence type="ECO:0000256" key="5">
    <source>
        <dbReference type="ARBA" id="ARBA00023004"/>
    </source>
</evidence>
<sequence>MSVEPNHVQEVEDSFKKVAALGVENVGVLLFKNIFTIAPEALELFSFRNEPNLYDSLTLKAHGVNVVNTVGKAVAGLREFYTLVPALAALGARHVEYGILEPHYDVVGKALLMTLEQGLGDAFTPQVKEAWSIVYEAVAVTMKGDHYKK</sequence>
<dbReference type="SUPFAM" id="SSF46458">
    <property type="entry name" value="Globin-like"/>
    <property type="match status" value="1"/>
</dbReference>
<dbReference type="GO" id="GO:0005344">
    <property type="term" value="F:oxygen carrier activity"/>
    <property type="evidence" value="ECO:0007669"/>
    <property type="project" value="UniProtKB-KW"/>
</dbReference>
<dbReference type="PANTHER" id="PTHR46458">
    <property type="entry name" value="BLR2807 PROTEIN"/>
    <property type="match status" value="1"/>
</dbReference>
<evidence type="ECO:0000259" key="6">
    <source>
        <dbReference type="PROSITE" id="PS01033"/>
    </source>
</evidence>
<gene>
    <name evidence="7" type="ORF">MCOM1403_LOCUS6972</name>
</gene>
<dbReference type="AlphaFoldDB" id="A0A7S0NKK0"/>
<dbReference type="Pfam" id="PF00042">
    <property type="entry name" value="Globin"/>
    <property type="match status" value="1"/>
</dbReference>
<proteinExistence type="predicted"/>
<evidence type="ECO:0000256" key="2">
    <source>
        <dbReference type="ARBA" id="ARBA00022617"/>
    </source>
</evidence>
<keyword evidence="5" id="KW-0408">Iron</keyword>
<dbReference type="GO" id="GO:0019825">
    <property type="term" value="F:oxygen binding"/>
    <property type="evidence" value="ECO:0007669"/>
    <property type="project" value="InterPro"/>
</dbReference>
<dbReference type="GO" id="GO:0020037">
    <property type="term" value="F:heme binding"/>
    <property type="evidence" value="ECO:0007669"/>
    <property type="project" value="InterPro"/>
</dbReference>
<dbReference type="InterPro" id="IPR009050">
    <property type="entry name" value="Globin-like_sf"/>
</dbReference>
<dbReference type="EMBL" id="HBEQ01008669">
    <property type="protein sequence ID" value="CAD8519546.1"/>
    <property type="molecule type" value="Transcribed_RNA"/>
</dbReference>
<dbReference type="GO" id="GO:0046872">
    <property type="term" value="F:metal ion binding"/>
    <property type="evidence" value="ECO:0007669"/>
    <property type="project" value="UniProtKB-KW"/>
</dbReference>
<dbReference type="PROSITE" id="PS01033">
    <property type="entry name" value="GLOBIN"/>
    <property type="match status" value="1"/>
</dbReference>
<evidence type="ECO:0000256" key="1">
    <source>
        <dbReference type="ARBA" id="ARBA00022448"/>
    </source>
</evidence>
<keyword evidence="1" id="KW-0813">Transport</keyword>
<organism evidence="7">
    <name type="scientific">Micromonas pusilla</name>
    <name type="common">Picoplanktonic green alga</name>
    <name type="synonym">Chromulina pusilla</name>
    <dbReference type="NCBI Taxonomy" id="38833"/>
    <lineage>
        <taxon>Eukaryota</taxon>
        <taxon>Viridiplantae</taxon>
        <taxon>Chlorophyta</taxon>
        <taxon>Mamiellophyceae</taxon>
        <taxon>Mamiellales</taxon>
        <taxon>Mamiellaceae</taxon>
        <taxon>Micromonas</taxon>
    </lineage>
</organism>
<feature type="domain" description="Globin" evidence="6">
    <location>
        <begin position="2"/>
        <end position="147"/>
    </location>
</feature>